<accession>A0A4R5B1F0</accession>
<comment type="caution">
    <text evidence="3">The sequence shown here is derived from an EMBL/GenBank/DDBJ whole genome shotgun (WGS) entry which is preliminary data.</text>
</comment>
<sequence length="387" mass="42303">MPPVSATTGLLVPAAKVRHEVGGHVSRCVGVVVRAESPGTPTLRTRGYADRGSSSESLNSGSCVTEGFRRDGSRGDVHDLLCSNSVAGRHLKKIEERCDDGATCLDRRVFRVQIWRRIGGVGMDWGWGVRTVSMPIAVDDHQHEWDWEERARFQLGPPPSVHMPKQSGRLCNLADDELLDVARAARRRASWAQARELAAIAELHRRRIDAESDDDPGYRILSARESVTEEVAAALTVTSNVAATLVHLAERLTGPLAATGAALEAGRIDLAKARVICDATDDLPEQATQRVEAAALEKASDQTTGQLRRRLKRIAQRLAPEVIEERKREAVRRRRLELWENPSGTADLALCDLAAEDAHAIYNKITAAAHGLKADGDTRPLTTIRAD</sequence>
<dbReference type="Proteomes" id="UP000295578">
    <property type="component" value="Unassembled WGS sequence"/>
</dbReference>
<gene>
    <name evidence="3" type="ORF">E1293_25000</name>
</gene>
<dbReference type="InterPro" id="IPR003870">
    <property type="entry name" value="DUF222"/>
</dbReference>
<feature type="region of interest" description="Disordered" evidence="1">
    <location>
        <begin position="40"/>
        <end position="65"/>
    </location>
</feature>
<protein>
    <submittedName>
        <fullName evidence="3">DUF222 domain-containing protein</fullName>
    </submittedName>
</protein>
<evidence type="ECO:0000313" key="3">
    <source>
        <dbReference type="EMBL" id="TDD77976.1"/>
    </source>
</evidence>
<feature type="domain" description="DUF222" evidence="2">
    <location>
        <begin position="187"/>
        <end position="383"/>
    </location>
</feature>
<evidence type="ECO:0000313" key="4">
    <source>
        <dbReference type="Proteomes" id="UP000295578"/>
    </source>
</evidence>
<feature type="non-terminal residue" evidence="3">
    <location>
        <position position="387"/>
    </location>
</feature>
<keyword evidence="4" id="KW-1185">Reference proteome</keyword>
<organism evidence="3 4">
    <name type="scientific">Actinomadura darangshiensis</name>
    <dbReference type="NCBI Taxonomy" id="705336"/>
    <lineage>
        <taxon>Bacteria</taxon>
        <taxon>Bacillati</taxon>
        <taxon>Actinomycetota</taxon>
        <taxon>Actinomycetes</taxon>
        <taxon>Streptosporangiales</taxon>
        <taxon>Thermomonosporaceae</taxon>
        <taxon>Actinomadura</taxon>
    </lineage>
</organism>
<dbReference type="OrthoDB" id="3533587at2"/>
<name>A0A4R5B1F0_9ACTN</name>
<evidence type="ECO:0000256" key="1">
    <source>
        <dbReference type="SAM" id="MobiDB-lite"/>
    </source>
</evidence>
<dbReference type="EMBL" id="SMKY01000126">
    <property type="protein sequence ID" value="TDD77976.1"/>
    <property type="molecule type" value="Genomic_DNA"/>
</dbReference>
<reference evidence="3 4" key="1">
    <citation type="submission" date="2019-03" db="EMBL/GenBank/DDBJ databases">
        <title>Draft genome sequences of novel Actinobacteria.</title>
        <authorList>
            <person name="Sahin N."/>
            <person name="Ay H."/>
            <person name="Saygin H."/>
        </authorList>
    </citation>
    <scope>NUCLEOTIDE SEQUENCE [LARGE SCALE GENOMIC DNA]</scope>
    <source>
        <strain evidence="3 4">DSM 45941</strain>
    </source>
</reference>
<dbReference type="AlphaFoldDB" id="A0A4R5B1F0"/>
<proteinExistence type="predicted"/>
<evidence type="ECO:0000259" key="2">
    <source>
        <dbReference type="Pfam" id="PF02720"/>
    </source>
</evidence>
<dbReference type="Pfam" id="PF02720">
    <property type="entry name" value="DUF222"/>
    <property type="match status" value="1"/>
</dbReference>